<dbReference type="WBParaSite" id="ALUE_0000140501-mRNA-1">
    <property type="protein sequence ID" value="ALUE_0000140501-mRNA-1"/>
    <property type="gene ID" value="ALUE_0000140501"/>
</dbReference>
<keyword evidence="1" id="KW-1185">Reference proteome</keyword>
<protein>
    <submittedName>
        <fullName evidence="2">Secreted protein</fullName>
    </submittedName>
</protein>
<dbReference type="AlphaFoldDB" id="A0A0M3HIR0"/>
<name>A0A0M3HIR0_ASCLU</name>
<organism evidence="1 2">
    <name type="scientific">Ascaris lumbricoides</name>
    <name type="common">Giant roundworm</name>
    <dbReference type="NCBI Taxonomy" id="6252"/>
    <lineage>
        <taxon>Eukaryota</taxon>
        <taxon>Metazoa</taxon>
        <taxon>Ecdysozoa</taxon>
        <taxon>Nematoda</taxon>
        <taxon>Chromadorea</taxon>
        <taxon>Rhabditida</taxon>
        <taxon>Spirurina</taxon>
        <taxon>Ascaridomorpha</taxon>
        <taxon>Ascaridoidea</taxon>
        <taxon>Ascarididae</taxon>
        <taxon>Ascaris</taxon>
    </lineage>
</organism>
<sequence length="107" mass="12514">MLVHIDVCTFMENFFVCSVEFVSSSKHHNIVGNICLFRRTYLHMRIDEQHMCCSHCYQHPILALLRQRRLKQCLHSFIAAPRNASTLDVQLIPERMNSLHLFALICA</sequence>
<accession>A0A0M3HIR0</accession>
<evidence type="ECO:0000313" key="1">
    <source>
        <dbReference type="Proteomes" id="UP000036681"/>
    </source>
</evidence>
<proteinExistence type="predicted"/>
<reference evidence="2" key="1">
    <citation type="submission" date="2017-02" db="UniProtKB">
        <authorList>
            <consortium name="WormBaseParasite"/>
        </authorList>
    </citation>
    <scope>IDENTIFICATION</scope>
</reference>
<dbReference type="Proteomes" id="UP000036681">
    <property type="component" value="Unplaced"/>
</dbReference>
<evidence type="ECO:0000313" key="2">
    <source>
        <dbReference type="WBParaSite" id="ALUE_0000140501-mRNA-1"/>
    </source>
</evidence>